<dbReference type="EMBL" id="LR130778">
    <property type="protein sequence ID" value="VDN47138.1"/>
    <property type="molecule type" value="Genomic_DNA"/>
</dbReference>
<feature type="transmembrane region" description="Helical" evidence="1">
    <location>
        <begin position="87"/>
        <end position="106"/>
    </location>
</feature>
<keyword evidence="3" id="KW-1185">Reference proteome</keyword>
<dbReference type="RefSeq" id="WP_125136518.1">
    <property type="nucleotide sequence ID" value="NZ_LR130778.1"/>
</dbReference>
<gene>
    <name evidence="2" type="ORF">PATL70BA_1258</name>
</gene>
<sequence length="115" mass="13027">MISGIMGHIIYADQVAQSIGWPLNSGFQMELAFATFGIGLIGFMGFWIRSFWLPYIITRSTFLWGAGITHVLHMIESQNFSPSNTGIVVYWDFILPIVLIVLYLKVAKERKQADI</sequence>
<name>A0A3P7PE03_9FIRM</name>
<protein>
    <recommendedName>
        <fullName evidence="4">HXXEE domain-containing protein</fullName>
    </recommendedName>
</protein>
<dbReference type="AlphaFoldDB" id="A0A3P7PE03"/>
<keyword evidence="1" id="KW-0472">Membrane</keyword>
<evidence type="ECO:0008006" key="4">
    <source>
        <dbReference type="Google" id="ProtNLM"/>
    </source>
</evidence>
<organism evidence="2 3">
    <name type="scientific">Petrocella atlantisensis</name>
    <dbReference type="NCBI Taxonomy" id="2173034"/>
    <lineage>
        <taxon>Bacteria</taxon>
        <taxon>Bacillati</taxon>
        <taxon>Bacillota</taxon>
        <taxon>Clostridia</taxon>
        <taxon>Lachnospirales</taxon>
        <taxon>Vallitaleaceae</taxon>
        <taxon>Petrocella</taxon>
    </lineage>
</organism>
<evidence type="ECO:0000256" key="1">
    <source>
        <dbReference type="SAM" id="Phobius"/>
    </source>
</evidence>
<keyword evidence="1" id="KW-0812">Transmembrane</keyword>
<feature type="transmembrane region" description="Helical" evidence="1">
    <location>
        <begin position="31"/>
        <end position="48"/>
    </location>
</feature>
<dbReference type="Pfam" id="PF20589">
    <property type="entry name" value="DUF6790"/>
    <property type="match status" value="1"/>
</dbReference>
<reference evidence="2 3" key="1">
    <citation type="submission" date="2018-09" db="EMBL/GenBank/DDBJ databases">
        <authorList>
            <person name="Postec A."/>
        </authorList>
    </citation>
    <scope>NUCLEOTIDE SEQUENCE [LARGE SCALE GENOMIC DNA]</scope>
    <source>
        <strain evidence="2">70B-A</strain>
    </source>
</reference>
<proteinExistence type="predicted"/>
<evidence type="ECO:0000313" key="2">
    <source>
        <dbReference type="EMBL" id="VDN47138.1"/>
    </source>
</evidence>
<dbReference type="InterPro" id="IPR046740">
    <property type="entry name" value="DUF6790"/>
</dbReference>
<dbReference type="KEGG" id="cbar:PATL70BA_1258"/>
<accession>A0A3P7PE03</accession>
<evidence type="ECO:0000313" key="3">
    <source>
        <dbReference type="Proteomes" id="UP000279029"/>
    </source>
</evidence>
<feature type="transmembrane region" description="Helical" evidence="1">
    <location>
        <begin position="55"/>
        <end position="75"/>
    </location>
</feature>
<dbReference type="Proteomes" id="UP000279029">
    <property type="component" value="Chromosome"/>
</dbReference>
<dbReference type="OrthoDB" id="1911813at2"/>
<keyword evidence="1" id="KW-1133">Transmembrane helix</keyword>